<evidence type="ECO:0000256" key="1">
    <source>
        <dbReference type="SAM" id="Coils"/>
    </source>
</evidence>
<name>A0ABY8AR24_9GAMM</name>
<sequence length="801" mass="92976">MMDKIKSLVKELASLSQPYNLESLALIFYNYKELFDNNVSPPEQLAPIWYSLRNVREQIVDWQHLDSEQKAVAAVNSIIIKSDRQLDEIEKQIHKLKDEVLQQQGQINKCYPNLLEAYHACLMKQEPTIALGIPSDLRQQRYALDSYLEILQEQLKILELDSTRLSLSESLIKRKELIAQLKMLNIIISENVSDATRIYDKLKIQREDLGILRLGLETVQRELADTISILDVQQEIENKTLLIDETNAELLSVTTKLKQSLLAPETRKTLENDYQLATDKQKLLEERQNALNWHNSSLNPYAWYEWRMNPAFKTDRQQLQAEFHYLQLWHQQAQLTSESIHLNQQLASAQGFVKPQLTTFKVSSDSCKLHERALQLLKEHNPMYASTNINNVALMTDILDSLDSIHKKNEVLEEALQILPTLIELDRTILELRTTHLLIVEIDNLILSPEELNKLRSSELTRQKDIQEQTEKINSCKTCIQSMDRLADLNKLAKELNESKRIIKAELKHNKAKQVNMPDCSSHDMKKNQTQHCISRQIATLETDLQEILTRQEESLSYTQEKNTKFKALITYQDSLNAWNRRIRNISPAMTVEFEEWYQELFVALQVHMQNETQHNQACQLLRDIYFEIAHPQANDAVLSHYRALCPNPKSSWELLTSLKPAFATEPHSLAEVKNPTLNNRLKALYQQQKLLAKNYPREAELLHQAICNLHQGCLMAEENPTHPVLKNLNFSLNDPRYEALHNHRGFFKICEWLAQLCLALLTIIHANQGKNYRQLFFFKPTHTSKLLNETTTELIHCLAG</sequence>
<evidence type="ECO:0000313" key="2">
    <source>
        <dbReference type="EMBL" id="WED43144.1"/>
    </source>
</evidence>
<organism evidence="2 3">
    <name type="scientific">Legionella cardiaca</name>
    <dbReference type="NCBI Taxonomy" id="1071983"/>
    <lineage>
        <taxon>Bacteria</taxon>
        <taxon>Pseudomonadati</taxon>
        <taxon>Pseudomonadota</taxon>
        <taxon>Gammaproteobacteria</taxon>
        <taxon>Legionellales</taxon>
        <taxon>Legionellaceae</taxon>
        <taxon>Legionella</taxon>
    </lineage>
</organism>
<gene>
    <name evidence="2" type="ORF">PXX05_14795</name>
</gene>
<dbReference type="Proteomes" id="UP001222087">
    <property type="component" value="Chromosome"/>
</dbReference>
<protein>
    <recommendedName>
        <fullName evidence="4">Effector protein A, substrate of the Dot/Icm secretion system</fullName>
    </recommendedName>
</protein>
<dbReference type="RefSeq" id="WP_275088958.1">
    <property type="nucleotide sequence ID" value="NZ_CP119078.1"/>
</dbReference>
<reference evidence="2 3" key="1">
    <citation type="submission" date="2023-02" db="EMBL/GenBank/DDBJ databases">
        <title>Genome Sequence of L. cardiaca H63T.</title>
        <authorList>
            <person name="Lopez A.E."/>
            <person name="Cianciotto N.P."/>
        </authorList>
    </citation>
    <scope>NUCLEOTIDE SEQUENCE [LARGE SCALE GENOMIC DNA]</scope>
    <source>
        <strain evidence="2 3">H63</strain>
    </source>
</reference>
<keyword evidence="3" id="KW-1185">Reference proteome</keyword>
<feature type="coiled-coil region" evidence="1">
    <location>
        <begin position="229"/>
        <end position="287"/>
    </location>
</feature>
<keyword evidence="1" id="KW-0175">Coiled coil</keyword>
<feature type="coiled-coil region" evidence="1">
    <location>
        <begin position="79"/>
        <end position="106"/>
    </location>
</feature>
<dbReference type="EMBL" id="CP119078">
    <property type="protein sequence ID" value="WED43144.1"/>
    <property type="molecule type" value="Genomic_DNA"/>
</dbReference>
<evidence type="ECO:0000313" key="3">
    <source>
        <dbReference type="Proteomes" id="UP001222087"/>
    </source>
</evidence>
<evidence type="ECO:0008006" key="4">
    <source>
        <dbReference type="Google" id="ProtNLM"/>
    </source>
</evidence>
<proteinExistence type="predicted"/>
<accession>A0ABY8AR24</accession>